<gene>
    <name evidence="1" type="ORF">AXFE_35000</name>
</gene>
<evidence type="ECO:0000313" key="1">
    <source>
        <dbReference type="EMBL" id="KJF15665.1"/>
    </source>
</evidence>
<reference evidence="1 2" key="1">
    <citation type="submission" date="2015-01" db="EMBL/GenBank/DDBJ databases">
        <title>Draft genome of the acidophilic iron oxidizer Acidithrix ferrooxidans strain Py-F3.</title>
        <authorList>
            <person name="Poehlein A."/>
            <person name="Eisen S."/>
            <person name="Schloemann M."/>
            <person name="Johnson B.D."/>
            <person name="Daniel R."/>
            <person name="Muehling M."/>
        </authorList>
    </citation>
    <scope>NUCLEOTIDE SEQUENCE [LARGE SCALE GENOMIC DNA]</scope>
    <source>
        <strain evidence="1 2">Py-F3</strain>
    </source>
</reference>
<proteinExistence type="predicted"/>
<name>A0A0D8HCH2_9ACTN</name>
<protein>
    <submittedName>
        <fullName evidence="1">Uncharacterized protein</fullName>
    </submittedName>
</protein>
<accession>A0A0D8HCH2</accession>
<dbReference type="AlphaFoldDB" id="A0A0D8HCH2"/>
<dbReference type="EMBL" id="JXYS01000134">
    <property type="protein sequence ID" value="KJF15665.1"/>
    <property type="molecule type" value="Genomic_DNA"/>
</dbReference>
<evidence type="ECO:0000313" key="2">
    <source>
        <dbReference type="Proteomes" id="UP000032360"/>
    </source>
</evidence>
<dbReference type="Proteomes" id="UP000032360">
    <property type="component" value="Unassembled WGS sequence"/>
</dbReference>
<dbReference type="STRING" id="1280514.AXFE_35000"/>
<comment type="caution">
    <text evidence="1">The sequence shown here is derived from an EMBL/GenBank/DDBJ whole genome shotgun (WGS) entry which is preliminary data.</text>
</comment>
<organism evidence="1 2">
    <name type="scientific">Acidithrix ferrooxidans</name>
    <dbReference type="NCBI Taxonomy" id="1280514"/>
    <lineage>
        <taxon>Bacteria</taxon>
        <taxon>Bacillati</taxon>
        <taxon>Actinomycetota</taxon>
        <taxon>Acidimicrobiia</taxon>
        <taxon>Acidimicrobiales</taxon>
        <taxon>Acidimicrobiaceae</taxon>
        <taxon>Acidithrix</taxon>
    </lineage>
</organism>
<keyword evidence="2" id="KW-1185">Reference proteome</keyword>
<sequence>MWNASSPICLLSLGPCESRITATTFSPALLSRPVNVRIVDPFASSQINGYLAILSRFSLSDFAVSRNGYFIVDNHFANGN</sequence>